<dbReference type="Proteomes" id="UP000183561">
    <property type="component" value="Unassembled WGS sequence"/>
</dbReference>
<accession>A0A1H4I5Y2</accession>
<evidence type="ECO:0000313" key="2">
    <source>
        <dbReference type="Proteomes" id="UP000183561"/>
    </source>
</evidence>
<evidence type="ECO:0008006" key="3">
    <source>
        <dbReference type="Google" id="ProtNLM"/>
    </source>
</evidence>
<proteinExistence type="predicted"/>
<keyword evidence="2" id="KW-1185">Reference proteome</keyword>
<sequence>MVEMSPRRPGRPSLGERKQLKVRVIPEIKDAAKRAAQSHGMTETQYITALIAADTGLTNLVTPIQQEELPHTA</sequence>
<gene>
    <name evidence="1" type="ORF">SAMN04490239_0038</name>
</gene>
<reference evidence="2" key="1">
    <citation type="submission" date="2016-10" db="EMBL/GenBank/DDBJ databases">
        <authorList>
            <person name="Varghese N."/>
            <person name="Submissions S."/>
        </authorList>
    </citation>
    <scope>NUCLEOTIDE SEQUENCE [LARGE SCALE GENOMIC DNA]</scope>
    <source>
        <strain evidence="2">DSM 44498</strain>
    </source>
</reference>
<evidence type="ECO:0000313" key="1">
    <source>
        <dbReference type="EMBL" id="SEB29186.1"/>
    </source>
</evidence>
<dbReference type="RefSeq" id="WP_072951352.1">
    <property type="nucleotide sequence ID" value="NZ_FNSV01000001.1"/>
</dbReference>
<dbReference type="EMBL" id="FNSV01000001">
    <property type="protein sequence ID" value="SEB29186.1"/>
    <property type="molecule type" value="Genomic_DNA"/>
</dbReference>
<organism evidence="1 2">
    <name type="scientific">Rhodococcus koreensis</name>
    <dbReference type="NCBI Taxonomy" id="99653"/>
    <lineage>
        <taxon>Bacteria</taxon>
        <taxon>Bacillati</taxon>
        <taxon>Actinomycetota</taxon>
        <taxon>Actinomycetes</taxon>
        <taxon>Mycobacteriales</taxon>
        <taxon>Nocardiaceae</taxon>
        <taxon>Rhodococcus</taxon>
    </lineage>
</organism>
<dbReference type="AlphaFoldDB" id="A0A1H4I5Y2"/>
<dbReference type="OrthoDB" id="9962999at2"/>
<name>A0A1H4I5Y2_9NOCA</name>
<protein>
    <recommendedName>
        <fullName evidence="3">HicB family protein</fullName>
    </recommendedName>
</protein>